<dbReference type="SMART" id="SM00457">
    <property type="entry name" value="MACPF"/>
    <property type="match status" value="1"/>
</dbReference>
<keyword evidence="8" id="KW-0472">Membrane</keyword>
<name>A0A9Q0ILM0_9TELE</name>
<reference evidence="14" key="1">
    <citation type="submission" date="2022-07" db="EMBL/GenBank/DDBJ databases">
        <title>Chromosome-level genome of Muraenolepis orangiensis.</title>
        <authorList>
            <person name="Kim J."/>
        </authorList>
    </citation>
    <scope>NUCLEOTIDE SEQUENCE</scope>
    <source>
        <strain evidence="14">KU_S4_2022</strain>
        <tissue evidence="14">Muscle</tissue>
    </source>
</reference>
<dbReference type="PANTHER" id="PTHR45742:SF3">
    <property type="entry name" value="COMPLEMENT COMPONENT C9"/>
    <property type="match status" value="1"/>
</dbReference>
<evidence type="ECO:0000256" key="3">
    <source>
        <dbReference type="ARBA" id="ARBA00009214"/>
    </source>
</evidence>
<dbReference type="Pfam" id="PF01823">
    <property type="entry name" value="MACPF"/>
    <property type="match status" value="1"/>
</dbReference>
<dbReference type="InterPro" id="IPR020863">
    <property type="entry name" value="MACPF_CS"/>
</dbReference>
<protein>
    <recommendedName>
        <fullName evidence="4">Complement component C9</fullName>
    </recommendedName>
</protein>
<comment type="subunit">
    <text evidence="12">Homooligomer; about 20 C9 chains oligomerize to give rise to a huge beta-barrel that forms a 100 Angstrom diameter pore in target membranes. Component of the membrane attack complex (MAC), composed of complement C5b, C6, C7, C8A, C8B, C8G and multiple copies of the pore-forming subunit C9.</text>
</comment>
<dbReference type="InterPro" id="IPR020864">
    <property type="entry name" value="MACPF"/>
</dbReference>
<comment type="similarity">
    <text evidence="3">Belongs to the complement C6/C7/C8/C9 family.</text>
</comment>
<dbReference type="EMBL" id="JANIIK010000043">
    <property type="protein sequence ID" value="KAJ3605097.1"/>
    <property type="molecule type" value="Genomic_DNA"/>
</dbReference>
<comment type="subcellular location">
    <subcellularLocation>
        <location evidence="1">Membrane</location>
    </subcellularLocation>
    <subcellularLocation>
        <location evidence="2">Secreted</location>
    </subcellularLocation>
</comment>
<comment type="function">
    <text evidence="11">Pore-forming component of the membrane attack complex (MAC), a multiprotein complex activated by the complement cascade, which inserts into a target cell membrane and forms a pore, leading to target cell membrane rupture and cell lysis. The MAC is initiated by proteolytic cleavage of C5 into complement C5b in response to the classical, alternative, lectin and GZMK complement pathways. The complement pathways consist in a cascade of proteins that leads to phagocytosis and breakdown of pathogens and signaling that strengthens the adaptive immune system. Constitutes the pore-forming subunit of the MAC complex: during MAC assembly, C9 associates with the C5b8 intermediate complex, and polymerizes to complete the pore.</text>
</comment>
<evidence type="ECO:0000256" key="6">
    <source>
        <dbReference type="ARBA" id="ARBA00022692"/>
    </source>
</evidence>
<evidence type="ECO:0000256" key="1">
    <source>
        <dbReference type="ARBA" id="ARBA00004370"/>
    </source>
</evidence>
<evidence type="ECO:0000256" key="5">
    <source>
        <dbReference type="ARBA" id="ARBA00022525"/>
    </source>
</evidence>
<keyword evidence="6" id="KW-0812">Transmembrane</keyword>
<evidence type="ECO:0000259" key="13">
    <source>
        <dbReference type="PROSITE" id="PS51412"/>
    </source>
</evidence>
<evidence type="ECO:0000256" key="9">
    <source>
        <dbReference type="ARBA" id="ARBA00023157"/>
    </source>
</evidence>
<organism evidence="14 15">
    <name type="scientific">Muraenolepis orangiensis</name>
    <name type="common">Patagonian moray cod</name>
    <dbReference type="NCBI Taxonomy" id="630683"/>
    <lineage>
        <taxon>Eukaryota</taxon>
        <taxon>Metazoa</taxon>
        <taxon>Chordata</taxon>
        <taxon>Craniata</taxon>
        <taxon>Vertebrata</taxon>
        <taxon>Euteleostomi</taxon>
        <taxon>Actinopterygii</taxon>
        <taxon>Neopterygii</taxon>
        <taxon>Teleostei</taxon>
        <taxon>Neoteleostei</taxon>
        <taxon>Acanthomorphata</taxon>
        <taxon>Zeiogadaria</taxon>
        <taxon>Gadariae</taxon>
        <taxon>Gadiformes</taxon>
        <taxon>Muraenolepidoidei</taxon>
        <taxon>Muraenolepididae</taxon>
        <taxon>Muraenolepis</taxon>
    </lineage>
</organism>
<keyword evidence="7" id="KW-0204">Cytolysis</keyword>
<dbReference type="SUPFAM" id="SSF57196">
    <property type="entry name" value="EGF/Laminin"/>
    <property type="match status" value="1"/>
</dbReference>
<keyword evidence="10" id="KW-0391">Immunity</keyword>
<keyword evidence="10" id="KW-0399">Innate immunity</keyword>
<dbReference type="Proteomes" id="UP001148018">
    <property type="component" value="Unassembled WGS sequence"/>
</dbReference>
<evidence type="ECO:0000256" key="8">
    <source>
        <dbReference type="ARBA" id="ARBA00023136"/>
    </source>
</evidence>
<accession>A0A9Q0ILM0</accession>
<evidence type="ECO:0000256" key="12">
    <source>
        <dbReference type="ARBA" id="ARBA00093512"/>
    </source>
</evidence>
<keyword evidence="10" id="KW-0179">Complement alternate pathway</keyword>
<evidence type="ECO:0000256" key="11">
    <source>
        <dbReference type="ARBA" id="ARBA00093294"/>
    </source>
</evidence>
<dbReference type="InterPro" id="IPR001862">
    <property type="entry name" value="MAC_perforin"/>
</dbReference>
<evidence type="ECO:0000256" key="4">
    <source>
        <dbReference type="ARBA" id="ARBA00018261"/>
    </source>
</evidence>
<dbReference type="PROSITE" id="PS00279">
    <property type="entry name" value="MACPF_1"/>
    <property type="match status" value="1"/>
</dbReference>
<comment type="caution">
    <text evidence="14">The sequence shown here is derived from an EMBL/GenBank/DDBJ whole genome shotgun (WGS) entry which is preliminary data.</text>
</comment>
<dbReference type="PANTHER" id="PTHR45742">
    <property type="entry name" value="COMPLEMENT COMPONENT C6"/>
    <property type="match status" value="1"/>
</dbReference>
<dbReference type="PROSITE" id="PS51412">
    <property type="entry name" value="MACPF_2"/>
    <property type="match status" value="1"/>
</dbReference>
<evidence type="ECO:0000313" key="14">
    <source>
        <dbReference type="EMBL" id="KAJ3605097.1"/>
    </source>
</evidence>
<dbReference type="GO" id="GO:0031640">
    <property type="term" value="P:killing of cells of another organism"/>
    <property type="evidence" value="ECO:0007669"/>
    <property type="project" value="UniProtKB-KW"/>
</dbReference>
<feature type="domain" description="MACPF" evidence="13">
    <location>
        <begin position="1"/>
        <end position="330"/>
    </location>
</feature>
<proteinExistence type="inferred from homology"/>
<sequence>MRGINILGSSPGQNPFFNDFFNGVCNQMWDPTQRGNIRLPWNVASLNYETTVEETISREIYKSSDSLINEILTEKKRGVDGGMSFEVGAKEVKGKLGVDVGYETTDMVKEIMEYTKTKSMQFIRVQGRLQFASYRMRPRDLRVADGFLADVRHLPLEYEKSAYFDFMEMYGTHYTRHGKLGGEYQLVYALNQNVVTNKQVTQTGLKKCLSVDVKAGISGNIKGVDLDLSGHVKPHGCDDLVKTKTVFVGMSGGDGDTAAALKAKVKKDGMMDSEIYQRWAASVIQNPAVIFSEPEPIYTVIPLDMPDVNVRVANLKRGLADYVAEYNLCKCQPCQNGGTLVLMDGKCVCLCDPLYKGLACQTTKPNQAGITVVAPPAVQEGNWGCWSSWSTCRSLRHSRVRTCKPRGDTCRGTDSEDQDC</sequence>
<dbReference type="AlphaFoldDB" id="A0A9Q0ILM0"/>
<evidence type="ECO:0000256" key="10">
    <source>
        <dbReference type="ARBA" id="ARBA00023162"/>
    </source>
</evidence>
<dbReference type="GO" id="GO:0005576">
    <property type="term" value="C:extracellular region"/>
    <property type="evidence" value="ECO:0007669"/>
    <property type="project" value="UniProtKB-SubCell"/>
</dbReference>
<dbReference type="InterPro" id="IPR000884">
    <property type="entry name" value="TSP1_rpt"/>
</dbReference>
<dbReference type="OrthoDB" id="10037824at2759"/>
<dbReference type="GO" id="GO:0006957">
    <property type="term" value="P:complement activation, alternative pathway"/>
    <property type="evidence" value="ECO:0007669"/>
    <property type="project" value="UniProtKB-KW"/>
</dbReference>
<evidence type="ECO:0000256" key="2">
    <source>
        <dbReference type="ARBA" id="ARBA00004613"/>
    </source>
</evidence>
<evidence type="ECO:0000313" key="15">
    <source>
        <dbReference type="Proteomes" id="UP001148018"/>
    </source>
</evidence>
<dbReference type="PRINTS" id="PR00764">
    <property type="entry name" value="COMPLEMENTC9"/>
</dbReference>
<gene>
    <name evidence="14" type="ORF">NHX12_027147</name>
</gene>
<keyword evidence="5" id="KW-0964">Secreted</keyword>
<dbReference type="GO" id="GO:0005579">
    <property type="term" value="C:membrane attack complex"/>
    <property type="evidence" value="ECO:0007669"/>
    <property type="project" value="InterPro"/>
</dbReference>
<dbReference type="Gene3D" id="2.10.25.10">
    <property type="entry name" value="Laminin"/>
    <property type="match status" value="1"/>
</dbReference>
<keyword evidence="9" id="KW-1015">Disulfide bond</keyword>
<keyword evidence="15" id="KW-1185">Reference proteome</keyword>
<evidence type="ECO:0000256" key="7">
    <source>
        <dbReference type="ARBA" id="ARBA00022852"/>
    </source>
</evidence>
<dbReference type="PROSITE" id="PS50092">
    <property type="entry name" value="TSP1"/>
    <property type="match status" value="1"/>
</dbReference>